<dbReference type="PRINTS" id="PR01434">
    <property type="entry name" value="NADHDHGNASE5"/>
</dbReference>
<dbReference type="Pfam" id="PF13244">
    <property type="entry name" value="MbhD"/>
    <property type="match status" value="1"/>
</dbReference>
<dbReference type="PANTHER" id="PTHR43373:SF1">
    <property type="entry name" value="NA(+)_H(+) ANTIPORTER SUBUNIT A"/>
    <property type="match status" value="1"/>
</dbReference>
<dbReference type="Pfam" id="PF04039">
    <property type="entry name" value="MnhB"/>
    <property type="match status" value="1"/>
</dbReference>
<dbReference type="Proteomes" id="UP001596501">
    <property type="component" value="Unassembled WGS sequence"/>
</dbReference>
<protein>
    <submittedName>
        <fullName evidence="16">Monovalent cation/H+ antiporter subunit A</fullName>
    </submittedName>
</protein>
<evidence type="ECO:0000313" key="16">
    <source>
        <dbReference type="EMBL" id="MFC7408789.1"/>
    </source>
</evidence>
<evidence type="ECO:0000313" key="17">
    <source>
        <dbReference type="Proteomes" id="UP001596501"/>
    </source>
</evidence>
<feature type="transmembrane region" description="Helical" evidence="10">
    <location>
        <begin position="696"/>
        <end position="714"/>
    </location>
</feature>
<dbReference type="Pfam" id="PF00361">
    <property type="entry name" value="Proton_antipo_M"/>
    <property type="match status" value="1"/>
</dbReference>
<proteinExistence type="predicted"/>
<dbReference type="InterPro" id="IPR050616">
    <property type="entry name" value="CPA3_Na-H_Antiporter_A"/>
</dbReference>
<feature type="transmembrane region" description="Helical" evidence="10">
    <location>
        <begin position="322"/>
        <end position="343"/>
    </location>
</feature>
<name>A0ABW2QH70_9BURK</name>
<dbReference type="Pfam" id="PF00662">
    <property type="entry name" value="Proton_antipo_N"/>
    <property type="match status" value="1"/>
</dbReference>
<feature type="transmembrane region" description="Helical" evidence="10">
    <location>
        <begin position="163"/>
        <end position="185"/>
    </location>
</feature>
<evidence type="ECO:0000256" key="9">
    <source>
        <dbReference type="RuleBase" id="RU000320"/>
    </source>
</evidence>
<reference evidence="17" key="1">
    <citation type="journal article" date="2019" name="Int. J. Syst. Evol. Microbiol.">
        <title>The Global Catalogue of Microorganisms (GCM) 10K type strain sequencing project: providing services to taxonomists for standard genome sequencing and annotation.</title>
        <authorList>
            <consortium name="The Broad Institute Genomics Platform"/>
            <consortium name="The Broad Institute Genome Sequencing Center for Infectious Disease"/>
            <person name="Wu L."/>
            <person name="Ma J."/>
        </authorList>
    </citation>
    <scope>NUCLEOTIDE SEQUENCE [LARGE SCALE GENOMIC DNA]</scope>
    <source>
        <strain evidence="17">CGMCC 1.12371</strain>
    </source>
</reference>
<feature type="domain" description="Na+/H+ antiporter MnhB subunit-related protein" evidence="13">
    <location>
        <begin position="795"/>
        <end position="921"/>
    </location>
</feature>
<sequence length="944" mass="99450">MLLLIVMLPLVLGVGLTAWGGRHGRPASAAFAGAITLGCIALLLQQGGAVFDGQTLMNAWAWVPEIGLNLTFRLDGLSLMFALLITGIGLLIVVYAHFYLAPEDSAAKFYSLMMLFMAAMLGVVLSDNLLLLVVFWELTSLSSFLLVGYWSHRPDARAGARQALAVTGGGGLAMLGGFVLLGQIAGTFELSEMAGRAAEIQASPLFLPALLLILLGCFTKSAQFPFHFWLPDAMAAPTPVSAYLHSATMVKAGVFLLMRMYPVLGGSGYFEAIVTTAGLMTVCFAAFIAIFKHDLKGLLAYSTVSHLGLITFLIGLGSPLAAVAAVFHVLNHATFKAPLFMVAGIVDHETHTRDMRQLGGLWKFMPWTATLAMVAAASMAGVPLTNGFLSKEMYFTEAVVGTAAAGVLAWLVPALVTLAGAFSVAYSLRLIHDTFFNGPPGDMPHMHPHEPPVGMKAPVALLAAICLAVGLLPAALFGPMVHVAATAMTGKALPEYHLAIWHGFNLPLLMSAIALVAGVVLYLWLARGRWLHRIQSEHWFGALTGRSLFEGSVDRLFGLAGRLTDALENGSLQRYVAITLGAAIVGAAVVLVEQPVVGGARALLPASPLAVVLWLLLVVALVLIVRDHHQRFRAVVLVGVVGLVTAVSFIGLSAPDLALTQLSVEVVSTVLLLMGLALLPATSPRESSGARRGRDALLALAGGGGVGWLAWLVMTRDHDSISWYFLDKSLPAGGGTNVVNVILVDFRGYDTFGEITVLGIAALGVYALMQGMRTRRAGTDAQGLAWTFAEQPLLLRVAASVVLPLALVFTLYIFMRGHNLPGGGFIAGLITAVALVLQFMALGQARAEAMLRARLGRRFIQWIGAGLGIAGLTGIGAFVWGRPFLTSAHGHPHVPVLGELPLATAALFDLGVYLTVVGATLLTVSVLGNASRDTAPSATTGATS</sequence>
<organism evidence="16 17">
    <name type="scientific">Hydrogenophaga atypica</name>
    <dbReference type="NCBI Taxonomy" id="249409"/>
    <lineage>
        <taxon>Bacteria</taxon>
        <taxon>Pseudomonadati</taxon>
        <taxon>Pseudomonadota</taxon>
        <taxon>Betaproteobacteria</taxon>
        <taxon>Burkholderiales</taxon>
        <taxon>Comamonadaceae</taxon>
        <taxon>Hydrogenophaga</taxon>
    </lineage>
</organism>
<dbReference type="InterPro" id="IPR001750">
    <property type="entry name" value="ND/Mrp_TM"/>
</dbReference>
<evidence type="ECO:0000256" key="5">
    <source>
        <dbReference type="ARBA" id="ARBA00022692"/>
    </source>
</evidence>
<evidence type="ECO:0000259" key="13">
    <source>
        <dbReference type="Pfam" id="PF04039"/>
    </source>
</evidence>
<feature type="transmembrane region" description="Helical" evidence="10">
    <location>
        <begin position="900"/>
        <end position="927"/>
    </location>
</feature>
<feature type="transmembrane region" description="Helical" evidence="10">
    <location>
        <begin position="504"/>
        <end position="525"/>
    </location>
</feature>
<evidence type="ECO:0000256" key="6">
    <source>
        <dbReference type="ARBA" id="ARBA00022989"/>
    </source>
</evidence>
<evidence type="ECO:0000256" key="2">
    <source>
        <dbReference type="ARBA" id="ARBA00022448"/>
    </source>
</evidence>
<feature type="transmembrane region" description="Helical" evidence="10">
    <location>
        <begin position="666"/>
        <end position="684"/>
    </location>
</feature>
<feature type="domain" description="MrpA C-terminal/MbhE" evidence="15">
    <location>
        <begin position="691"/>
        <end position="775"/>
    </location>
</feature>
<dbReference type="RefSeq" id="WP_382221587.1">
    <property type="nucleotide sequence ID" value="NZ_JBHTCA010000004.1"/>
</dbReference>
<evidence type="ECO:0000256" key="4">
    <source>
        <dbReference type="ARBA" id="ARBA00022475"/>
    </source>
</evidence>
<feature type="transmembrane region" description="Helical" evidence="10">
    <location>
        <begin position="364"/>
        <end position="384"/>
    </location>
</feature>
<comment type="caution">
    <text evidence="16">The sequence shown here is derived from an EMBL/GenBank/DDBJ whole genome shotgun (WGS) entry which is preliminary data.</text>
</comment>
<feature type="transmembrane region" description="Helical" evidence="10">
    <location>
        <begin position="242"/>
        <end position="262"/>
    </location>
</feature>
<dbReference type="NCBIfam" id="NF009288">
    <property type="entry name" value="PRK12648.1"/>
    <property type="match status" value="1"/>
</dbReference>
<gene>
    <name evidence="16" type="ORF">ACFQPB_07945</name>
</gene>
<feature type="transmembrane region" description="Helical" evidence="10">
    <location>
        <begin position="27"/>
        <end position="44"/>
    </location>
</feature>
<evidence type="ECO:0000259" key="14">
    <source>
        <dbReference type="Pfam" id="PF13244"/>
    </source>
</evidence>
<dbReference type="PANTHER" id="PTHR43373">
    <property type="entry name" value="NA(+)/H(+) ANTIPORTER SUBUNIT"/>
    <property type="match status" value="1"/>
</dbReference>
<accession>A0ABW2QH70</accession>
<keyword evidence="8 10" id="KW-0472">Membrane</keyword>
<evidence type="ECO:0000256" key="8">
    <source>
        <dbReference type="ARBA" id="ARBA00023136"/>
    </source>
</evidence>
<dbReference type="InterPro" id="IPR046806">
    <property type="entry name" value="MrpA_C/MbhE"/>
</dbReference>
<dbReference type="EMBL" id="JBHTCA010000004">
    <property type="protein sequence ID" value="MFC7408789.1"/>
    <property type="molecule type" value="Genomic_DNA"/>
</dbReference>
<keyword evidence="7" id="KW-0406">Ion transport</keyword>
<feature type="transmembrane region" description="Helical" evidence="10">
    <location>
        <begin position="404"/>
        <end position="428"/>
    </location>
</feature>
<evidence type="ECO:0000259" key="12">
    <source>
        <dbReference type="Pfam" id="PF00662"/>
    </source>
</evidence>
<dbReference type="Pfam" id="PF20501">
    <property type="entry name" value="MbhE"/>
    <property type="match status" value="1"/>
</dbReference>
<feature type="transmembrane region" description="Helical" evidence="10">
    <location>
        <begin position="572"/>
        <end position="592"/>
    </location>
</feature>
<evidence type="ECO:0000256" key="7">
    <source>
        <dbReference type="ARBA" id="ARBA00023065"/>
    </source>
</evidence>
<dbReference type="InterPro" id="IPR001516">
    <property type="entry name" value="Proton_antipo_N"/>
</dbReference>
<feature type="domain" description="NADH-Ubiquinone oxidoreductase (complex I) chain 5 N-terminal" evidence="12">
    <location>
        <begin position="62"/>
        <end position="110"/>
    </location>
</feature>
<feature type="transmembrane region" description="Helical" evidence="10">
    <location>
        <begin position="862"/>
        <end position="880"/>
    </location>
</feature>
<feature type="transmembrane region" description="Helical" evidence="10">
    <location>
        <begin position="793"/>
        <end position="814"/>
    </location>
</feature>
<feature type="transmembrane region" description="Helical" evidence="10">
    <location>
        <begin position="80"/>
        <end position="100"/>
    </location>
</feature>
<evidence type="ECO:0000256" key="10">
    <source>
        <dbReference type="SAM" id="Phobius"/>
    </source>
</evidence>
<evidence type="ECO:0000256" key="1">
    <source>
        <dbReference type="ARBA" id="ARBA00004651"/>
    </source>
</evidence>
<dbReference type="InterPro" id="IPR025383">
    <property type="entry name" value="MrpA_C/MbhD"/>
</dbReference>
<dbReference type="InterPro" id="IPR007182">
    <property type="entry name" value="MnhB"/>
</dbReference>
<evidence type="ECO:0000256" key="3">
    <source>
        <dbReference type="ARBA" id="ARBA00022449"/>
    </source>
</evidence>
<comment type="subcellular location">
    <subcellularLocation>
        <location evidence="1">Cell membrane</location>
        <topology evidence="1">Multi-pass membrane protein</topology>
    </subcellularLocation>
    <subcellularLocation>
        <location evidence="9">Membrane</location>
        <topology evidence="9">Multi-pass membrane protein</topology>
    </subcellularLocation>
</comment>
<feature type="transmembrane region" description="Helical" evidence="10">
    <location>
        <begin position="107"/>
        <end position="125"/>
    </location>
</feature>
<feature type="domain" description="MrpA C-terminal/MbhD" evidence="14">
    <location>
        <begin position="616"/>
        <end position="680"/>
    </location>
</feature>
<keyword evidence="5 9" id="KW-0812">Transmembrane</keyword>
<keyword evidence="3" id="KW-0050">Antiport</keyword>
<feature type="transmembrane region" description="Helical" evidence="10">
    <location>
        <begin position="604"/>
        <end position="625"/>
    </location>
</feature>
<feature type="transmembrane region" description="Helical" evidence="10">
    <location>
        <begin position="205"/>
        <end position="230"/>
    </location>
</feature>
<feature type="transmembrane region" description="Helical" evidence="10">
    <location>
        <begin position="268"/>
        <end position="291"/>
    </location>
</feature>
<feature type="transmembrane region" description="Helical" evidence="10">
    <location>
        <begin position="820"/>
        <end position="842"/>
    </location>
</feature>
<feature type="transmembrane region" description="Helical" evidence="10">
    <location>
        <begin position="632"/>
        <end position="654"/>
    </location>
</feature>
<keyword evidence="6 10" id="KW-1133">Transmembrane helix</keyword>
<keyword evidence="2" id="KW-0813">Transport</keyword>
<evidence type="ECO:0000259" key="11">
    <source>
        <dbReference type="Pfam" id="PF00361"/>
    </source>
</evidence>
<feature type="transmembrane region" description="Helical" evidence="10">
    <location>
        <begin position="755"/>
        <end position="772"/>
    </location>
</feature>
<feature type="domain" description="NADH:quinone oxidoreductase/Mrp antiporter transmembrane" evidence="11">
    <location>
        <begin position="126"/>
        <end position="412"/>
    </location>
</feature>
<keyword evidence="17" id="KW-1185">Reference proteome</keyword>
<feature type="transmembrane region" description="Helical" evidence="10">
    <location>
        <begin position="131"/>
        <end position="151"/>
    </location>
</feature>
<feature type="transmembrane region" description="Helical" evidence="10">
    <location>
        <begin position="459"/>
        <end position="484"/>
    </location>
</feature>
<keyword evidence="4" id="KW-1003">Cell membrane</keyword>
<feature type="transmembrane region" description="Helical" evidence="10">
    <location>
        <begin position="298"/>
        <end position="316"/>
    </location>
</feature>
<evidence type="ECO:0000259" key="15">
    <source>
        <dbReference type="Pfam" id="PF20501"/>
    </source>
</evidence>